<evidence type="ECO:0000313" key="1">
    <source>
        <dbReference type="EMBL" id="OHE90496.1"/>
    </source>
</evidence>
<sequence length="194" mass="21876">MGRRGRKFQASHGYDRIQTHLLNGGLLNALESLAGYYKFDAWRKRLRLNTSTRLFETTVVAHIVHKSRPRCLKCRYGAQGLVFQHIRPRSSRASLFSAISKHQKGTSSHNLALSPPIATALPRSLLFFTPKCGRSTDERARLASLSSNLRIIAPILRHAPLLACDSVPAAPSVKREVRLVWQLGFDSHRRQLVF</sequence>
<proteinExistence type="predicted"/>
<dbReference type="GeneID" id="34567332"/>
<protein>
    <submittedName>
        <fullName evidence="1">Uncharacterized protein</fullName>
    </submittedName>
</protein>
<name>A0A1G4AN20_9PEZI</name>
<comment type="caution">
    <text evidence="1">The sequence shown here is derived from an EMBL/GenBank/DDBJ whole genome shotgun (WGS) entry which is preliminary data.</text>
</comment>
<reference evidence="1 2" key="1">
    <citation type="submission" date="2016-09" db="EMBL/GenBank/DDBJ databases">
        <authorList>
            <person name="Capua I."/>
            <person name="De Benedictis P."/>
            <person name="Joannis T."/>
            <person name="Lombin L.H."/>
            <person name="Cattoli G."/>
        </authorList>
    </citation>
    <scope>NUCLEOTIDE SEQUENCE [LARGE SCALE GENOMIC DNA]</scope>
    <source>
        <strain evidence="1 2">IMI 309357</strain>
    </source>
</reference>
<dbReference type="EMBL" id="MJBS01000252">
    <property type="protein sequence ID" value="OHE90496.1"/>
    <property type="molecule type" value="Genomic_DNA"/>
</dbReference>
<accession>A0A1G4AN20</accession>
<organism evidence="1 2">
    <name type="scientific">Colletotrichum orchidophilum</name>
    <dbReference type="NCBI Taxonomy" id="1209926"/>
    <lineage>
        <taxon>Eukaryota</taxon>
        <taxon>Fungi</taxon>
        <taxon>Dikarya</taxon>
        <taxon>Ascomycota</taxon>
        <taxon>Pezizomycotina</taxon>
        <taxon>Sordariomycetes</taxon>
        <taxon>Hypocreomycetidae</taxon>
        <taxon>Glomerellales</taxon>
        <taxon>Glomerellaceae</taxon>
        <taxon>Colletotrichum</taxon>
    </lineage>
</organism>
<dbReference type="Proteomes" id="UP000176998">
    <property type="component" value="Unassembled WGS sequence"/>
</dbReference>
<keyword evidence="2" id="KW-1185">Reference proteome</keyword>
<evidence type="ECO:0000313" key="2">
    <source>
        <dbReference type="Proteomes" id="UP000176998"/>
    </source>
</evidence>
<dbReference type="AlphaFoldDB" id="A0A1G4AN20"/>
<dbReference type="RefSeq" id="XP_022467673.1">
    <property type="nucleotide sequence ID" value="XM_022625822.1"/>
</dbReference>
<gene>
    <name evidence="1" type="ORF">CORC01_14211</name>
</gene>